<dbReference type="Proteomes" id="UP000663889">
    <property type="component" value="Unassembled WGS sequence"/>
</dbReference>
<gene>
    <name evidence="4" type="ORF">JXQ802_LOCUS43635</name>
    <name evidence="5" type="ORF">OTI717_LOCUS23739</name>
    <name evidence="1" type="ORF">PYM288_LOCUS28402</name>
    <name evidence="2" type="ORF">RFH988_LOCUS28226</name>
    <name evidence="3" type="ORF">SEV965_LOCUS28841</name>
</gene>
<comment type="caution">
    <text evidence="1">The sequence shown here is derived from an EMBL/GenBank/DDBJ whole genome shotgun (WGS) entry which is preliminary data.</text>
</comment>
<evidence type="ECO:0000313" key="2">
    <source>
        <dbReference type="EMBL" id="CAF1271742.1"/>
    </source>
</evidence>
<keyword evidence="7" id="KW-1185">Reference proteome</keyword>
<dbReference type="EMBL" id="CAJNOH010002088">
    <property type="protein sequence ID" value="CAF1271460.1"/>
    <property type="molecule type" value="Genomic_DNA"/>
</dbReference>
<dbReference type="EMBL" id="CAJOAX010004318">
    <property type="protein sequence ID" value="CAF3900126.1"/>
    <property type="molecule type" value="Genomic_DNA"/>
</dbReference>
<dbReference type="EMBL" id="CAJNOL010003194">
    <property type="protein sequence ID" value="CAF1550984.1"/>
    <property type="molecule type" value="Genomic_DNA"/>
</dbReference>
<dbReference type="Proteomes" id="UP000663882">
    <property type="component" value="Unassembled WGS sequence"/>
</dbReference>
<sequence>MIFVLDSESYLSDVRKCLENECTKRGLGKHLVKYYGLVSARTRYDIEEFISKYSGGVYLLSDTNVGKSCLFNSLIDSDLSPIRALDCVQCATI</sequence>
<dbReference type="EMBL" id="CAJNOO010002476">
    <property type="protein sequence ID" value="CAF1271742.1"/>
    <property type="molecule type" value="Genomic_DNA"/>
</dbReference>
<name>A0A815BEJ4_9BILA</name>
<evidence type="ECO:0000313" key="5">
    <source>
        <dbReference type="EMBL" id="CAF3900126.1"/>
    </source>
</evidence>
<dbReference type="PANTHER" id="PTHR46406">
    <property type="entry name" value="NITRIC OXIDE-ASSOCIATED PROTEIN 1"/>
    <property type="match status" value="1"/>
</dbReference>
<dbReference type="EMBL" id="CAJNOU010002803">
    <property type="protein sequence ID" value="CAF1350549.1"/>
    <property type="molecule type" value="Genomic_DNA"/>
</dbReference>
<organism evidence="1 6">
    <name type="scientific">Rotaria sordida</name>
    <dbReference type="NCBI Taxonomy" id="392033"/>
    <lineage>
        <taxon>Eukaryota</taxon>
        <taxon>Metazoa</taxon>
        <taxon>Spiralia</taxon>
        <taxon>Gnathifera</taxon>
        <taxon>Rotifera</taxon>
        <taxon>Eurotatoria</taxon>
        <taxon>Bdelloidea</taxon>
        <taxon>Philodinida</taxon>
        <taxon>Philodinidae</taxon>
        <taxon>Rotaria</taxon>
    </lineage>
</organism>
<dbReference type="SUPFAM" id="SSF52540">
    <property type="entry name" value="P-loop containing nucleoside triphosphate hydrolases"/>
    <property type="match status" value="1"/>
</dbReference>
<evidence type="ECO:0000313" key="3">
    <source>
        <dbReference type="EMBL" id="CAF1350549.1"/>
    </source>
</evidence>
<evidence type="ECO:0000313" key="7">
    <source>
        <dbReference type="Proteomes" id="UP000663870"/>
    </source>
</evidence>
<evidence type="ECO:0000313" key="6">
    <source>
        <dbReference type="Proteomes" id="UP000663854"/>
    </source>
</evidence>
<accession>A0A815BEJ4</accession>
<dbReference type="Proteomes" id="UP000663823">
    <property type="component" value="Unassembled WGS sequence"/>
</dbReference>
<dbReference type="AlphaFoldDB" id="A0A815BEJ4"/>
<dbReference type="Proteomes" id="UP000663854">
    <property type="component" value="Unassembled WGS sequence"/>
</dbReference>
<reference evidence="1" key="1">
    <citation type="submission" date="2021-02" db="EMBL/GenBank/DDBJ databases">
        <authorList>
            <person name="Nowell W R."/>
        </authorList>
    </citation>
    <scope>NUCLEOTIDE SEQUENCE</scope>
</reference>
<dbReference type="InterPro" id="IPR052807">
    <property type="entry name" value="Mito_transl_resp_regulator"/>
</dbReference>
<proteinExistence type="predicted"/>
<dbReference type="OrthoDB" id="1696305at2759"/>
<dbReference type="Gene3D" id="3.40.50.300">
    <property type="entry name" value="P-loop containing nucleotide triphosphate hydrolases"/>
    <property type="match status" value="1"/>
</dbReference>
<evidence type="ECO:0000313" key="4">
    <source>
        <dbReference type="EMBL" id="CAF1550984.1"/>
    </source>
</evidence>
<dbReference type="InterPro" id="IPR027417">
    <property type="entry name" value="P-loop_NTPase"/>
</dbReference>
<evidence type="ECO:0000313" key="1">
    <source>
        <dbReference type="EMBL" id="CAF1271460.1"/>
    </source>
</evidence>
<dbReference type="PANTHER" id="PTHR46406:SF1">
    <property type="entry name" value="NITRIC OXIDE-ASSOCIATED PROTEIN 1"/>
    <property type="match status" value="1"/>
</dbReference>
<protein>
    <submittedName>
        <fullName evidence="1">Uncharacterized protein</fullName>
    </submittedName>
</protein>
<dbReference type="Proteomes" id="UP000663870">
    <property type="component" value="Unassembled WGS sequence"/>
</dbReference>